<evidence type="ECO:0000313" key="2">
    <source>
        <dbReference type="Proteomes" id="UP000638188"/>
    </source>
</evidence>
<evidence type="ECO:0000313" key="1">
    <source>
        <dbReference type="EMBL" id="GGD01866.1"/>
    </source>
</evidence>
<accession>A0ABQ1PRU3</accession>
<name>A0ABQ1PRU3_9GAMM</name>
<proteinExistence type="predicted"/>
<organism evidence="1 2">
    <name type="scientific">Halopseudomonas salina</name>
    <dbReference type="NCBI Taxonomy" id="1323744"/>
    <lineage>
        <taxon>Bacteria</taxon>
        <taxon>Pseudomonadati</taxon>
        <taxon>Pseudomonadota</taxon>
        <taxon>Gammaproteobacteria</taxon>
        <taxon>Pseudomonadales</taxon>
        <taxon>Pseudomonadaceae</taxon>
        <taxon>Halopseudomonas</taxon>
    </lineage>
</organism>
<reference evidence="2" key="1">
    <citation type="journal article" date="2019" name="Int. J. Syst. Evol. Microbiol.">
        <title>The Global Catalogue of Microorganisms (GCM) 10K type strain sequencing project: providing services to taxonomists for standard genome sequencing and annotation.</title>
        <authorList>
            <consortium name="The Broad Institute Genomics Platform"/>
            <consortium name="The Broad Institute Genome Sequencing Center for Infectious Disease"/>
            <person name="Wu L."/>
            <person name="Ma J."/>
        </authorList>
    </citation>
    <scope>NUCLEOTIDE SEQUENCE [LARGE SCALE GENOMIC DNA]</scope>
    <source>
        <strain evidence="2">CGMCC 1.12482</strain>
    </source>
</reference>
<gene>
    <name evidence="1" type="ORF">GCM10007418_21380</name>
</gene>
<sequence length="148" mass="16733">MAELAQRAFAGVNDEYFEQVFAEVYARHLSYSQLVELEKLSANDGVQRFFQALLQAELAGEPFDDEALMRQMNADEITEILVFAESNGGKALIQMQPEINRELLEVSGVLGEALIRQYIQQQKALMLNDENVETQSSETMPTTRIQTL</sequence>
<protein>
    <submittedName>
        <fullName evidence="1">Uncharacterized protein</fullName>
    </submittedName>
</protein>
<dbReference type="Proteomes" id="UP000638188">
    <property type="component" value="Unassembled WGS sequence"/>
</dbReference>
<dbReference type="EMBL" id="BMFF01000004">
    <property type="protein sequence ID" value="GGD01866.1"/>
    <property type="molecule type" value="Genomic_DNA"/>
</dbReference>
<comment type="caution">
    <text evidence="1">The sequence shown here is derived from an EMBL/GenBank/DDBJ whole genome shotgun (WGS) entry which is preliminary data.</text>
</comment>
<keyword evidence="2" id="KW-1185">Reference proteome</keyword>